<evidence type="ECO:0000256" key="1">
    <source>
        <dbReference type="ARBA" id="ARBA00001938"/>
    </source>
</evidence>
<gene>
    <name evidence="5" type="ORF">ACFPL4_36175</name>
</gene>
<accession>A0ABV9VKN6</accession>
<organism evidence="5 6">
    <name type="scientific">Streptomyces atroolivaceus</name>
    <dbReference type="NCBI Taxonomy" id="66869"/>
    <lineage>
        <taxon>Bacteria</taxon>
        <taxon>Bacillati</taxon>
        <taxon>Actinomycetota</taxon>
        <taxon>Actinomycetes</taxon>
        <taxon>Kitasatosporales</taxon>
        <taxon>Streptomycetaceae</taxon>
        <taxon>Streptomyces</taxon>
    </lineage>
</organism>
<dbReference type="SUPFAM" id="SSF52777">
    <property type="entry name" value="CoA-dependent acyltransferases"/>
    <property type="match status" value="1"/>
</dbReference>
<dbReference type="GeneID" id="31237678"/>
<dbReference type="RefSeq" id="WP_033305884.1">
    <property type="nucleotide sequence ID" value="NZ_JBHSJE010000023.1"/>
</dbReference>
<dbReference type="InterPro" id="IPR001078">
    <property type="entry name" value="2-oxoacid_DH_actylTfrase"/>
</dbReference>
<comment type="caution">
    <text evidence="5">The sequence shown here is derived from an EMBL/GenBank/DDBJ whole genome shotgun (WGS) entry which is preliminary data.</text>
</comment>
<evidence type="ECO:0000313" key="6">
    <source>
        <dbReference type="Proteomes" id="UP001595908"/>
    </source>
</evidence>
<dbReference type="Pfam" id="PF00198">
    <property type="entry name" value="2-oxoacid_dh"/>
    <property type="match status" value="1"/>
</dbReference>
<protein>
    <submittedName>
        <fullName evidence="5">2-oxo acid dehydrogenase subunit E2</fullName>
    </submittedName>
</protein>
<evidence type="ECO:0000256" key="2">
    <source>
        <dbReference type="ARBA" id="ARBA00022679"/>
    </source>
</evidence>
<dbReference type="InterPro" id="IPR023213">
    <property type="entry name" value="CAT-like_dom_sf"/>
</dbReference>
<evidence type="ECO:0000259" key="4">
    <source>
        <dbReference type="Pfam" id="PF00198"/>
    </source>
</evidence>
<reference evidence="6" key="1">
    <citation type="journal article" date="2019" name="Int. J. Syst. Evol. Microbiol.">
        <title>The Global Catalogue of Microorganisms (GCM) 10K type strain sequencing project: providing services to taxonomists for standard genome sequencing and annotation.</title>
        <authorList>
            <consortium name="The Broad Institute Genomics Platform"/>
            <consortium name="The Broad Institute Genome Sequencing Center for Infectious Disease"/>
            <person name="Wu L."/>
            <person name="Ma J."/>
        </authorList>
    </citation>
    <scope>NUCLEOTIDE SEQUENCE [LARGE SCALE GENOMIC DNA]</scope>
    <source>
        <strain evidence="6">ICMP 257</strain>
    </source>
</reference>
<keyword evidence="2" id="KW-0808">Transferase</keyword>
<dbReference type="InterPro" id="IPR050743">
    <property type="entry name" value="2-oxoacid_DH_E2_comp"/>
</dbReference>
<proteinExistence type="predicted"/>
<dbReference type="EMBL" id="JBHSJE010000023">
    <property type="protein sequence ID" value="MFC4983692.1"/>
    <property type="molecule type" value="Genomic_DNA"/>
</dbReference>
<sequence>MHIAAIARERRHTLFFLDEIRPFAPVHLDTEVDMSGVLAHREAHRGDSRLSVVTYVLHSAARVIAAHPEANAAIRGRLRPRVARYGEVSGKVALDKRIRGRRVVVSAVLPDLDRADLKGIQYELERYRDGDPEVMPEYASMLLLHRLPATLARAAYRRAVRSLISHPRFFGTFAVTSLGHRAVDGFHSVGGTTVTFGVGRITDRPVVRDGEVTSAPVMRLNLTFDHRVIDGAEAADILTEVKEALEGFSAEEGLR</sequence>
<dbReference type="Proteomes" id="UP001595908">
    <property type="component" value="Unassembled WGS sequence"/>
</dbReference>
<keyword evidence="3" id="KW-0012">Acyltransferase</keyword>
<keyword evidence="6" id="KW-1185">Reference proteome</keyword>
<dbReference type="Gene3D" id="3.30.559.10">
    <property type="entry name" value="Chloramphenicol acetyltransferase-like domain"/>
    <property type="match status" value="1"/>
</dbReference>
<comment type="cofactor">
    <cofactor evidence="1">
        <name>(R)-lipoate</name>
        <dbReference type="ChEBI" id="CHEBI:83088"/>
    </cofactor>
</comment>
<dbReference type="PANTHER" id="PTHR43178:SF5">
    <property type="entry name" value="LIPOAMIDE ACYLTRANSFERASE COMPONENT OF BRANCHED-CHAIN ALPHA-KETO ACID DEHYDROGENASE COMPLEX, MITOCHONDRIAL"/>
    <property type="match status" value="1"/>
</dbReference>
<evidence type="ECO:0000313" key="5">
    <source>
        <dbReference type="EMBL" id="MFC4983692.1"/>
    </source>
</evidence>
<evidence type="ECO:0000256" key="3">
    <source>
        <dbReference type="ARBA" id="ARBA00023315"/>
    </source>
</evidence>
<name>A0ABV9VKN6_STRAZ</name>
<dbReference type="PANTHER" id="PTHR43178">
    <property type="entry name" value="DIHYDROLIPOAMIDE ACETYLTRANSFERASE COMPONENT OF PYRUVATE DEHYDROGENASE COMPLEX"/>
    <property type="match status" value="1"/>
</dbReference>
<feature type="domain" description="2-oxoacid dehydrogenase acyltransferase catalytic" evidence="4">
    <location>
        <begin position="171"/>
        <end position="248"/>
    </location>
</feature>